<protein>
    <recommendedName>
        <fullName evidence="1">DUF6950 domain-containing protein</fullName>
    </recommendedName>
</protein>
<dbReference type="EMBL" id="JACHXN010000003">
    <property type="protein sequence ID" value="MBB3144946.1"/>
    <property type="molecule type" value="Genomic_DNA"/>
</dbReference>
<keyword evidence="3" id="KW-1185">Reference proteome</keyword>
<dbReference type="InterPro" id="IPR053802">
    <property type="entry name" value="DUF6950"/>
</dbReference>
<feature type="domain" description="DUF6950" evidence="1">
    <location>
        <begin position="5"/>
        <end position="141"/>
    </location>
</feature>
<dbReference type="AlphaFoldDB" id="A0A839U1V2"/>
<organism evidence="2 3">
    <name type="scientific">Phyllobacterium trifolii</name>
    <dbReference type="NCBI Taxonomy" id="300193"/>
    <lineage>
        <taxon>Bacteria</taxon>
        <taxon>Pseudomonadati</taxon>
        <taxon>Pseudomonadota</taxon>
        <taxon>Alphaproteobacteria</taxon>
        <taxon>Hyphomicrobiales</taxon>
        <taxon>Phyllobacteriaceae</taxon>
        <taxon>Phyllobacterium</taxon>
    </lineage>
</organism>
<accession>A0A839U1V2</accession>
<comment type="caution">
    <text evidence="2">The sequence shown here is derived from an EMBL/GenBank/DDBJ whole genome shotgun (WGS) entry which is preliminary data.</text>
</comment>
<dbReference type="Pfam" id="PF22262">
    <property type="entry name" value="DUF6950"/>
    <property type="match status" value="1"/>
</dbReference>
<evidence type="ECO:0000313" key="2">
    <source>
        <dbReference type="EMBL" id="MBB3144946.1"/>
    </source>
</evidence>
<reference evidence="2 3" key="1">
    <citation type="submission" date="2020-08" db="EMBL/GenBank/DDBJ databases">
        <title>Genomic Encyclopedia of Type Strains, Phase III (KMG-III): the genomes of soil and plant-associated and newly described type strains.</title>
        <authorList>
            <person name="Whitman W."/>
        </authorList>
    </citation>
    <scope>NUCLEOTIDE SEQUENCE [LARGE SCALE GENOMIC DNA]</scope>
    <source>
        <strain evidence="2 3">CECT 7015</strain>
    </source>
</reference>
<dbReference type="RefSeq" id="WP_183661373.1">
    <property type="nucleotide sequence ID" value="NZ_JACHXN010000003.1"/>
</dbReference>
<sequence length="142" mass="15626">MTELTRLPNWRSRFEAAIDEIKFVPFDWAEQHDCGPGLAGRLVYAITGEDLTVKYQGKYKTAEGALKVMKKAGFDNLADLVASFLPEIHPSEASLGDIVAYEMDSPFGFALGVVNGERVFVLRPEGVGTMDLLKAKRAFKVG</sequence>
<dbReference type="Proteomes" id="UP000554520">
    <property type="component" value="Unassembled WGS sequence"/>
</dbReference>
<gene>
    <name evidence="2" type="ORF">FHS21_001347</name>
</gene>
<proteinExistence type="predicted"/>
<evidence type="ECO:0000313" key="3">
    <source>
        <dbReference type="Proteomes" id="UP000554520"/>
    </source>
</evidence>
<name>A0A839U1V2_9HYPH</name>
<evidence type="ECO:0000259" key="1">
    <source>
        <dbReference type="Pfam" id="PF22262"/>
    </source>
</evidence>